<feature type="region of interest" description="Disordered" evidence="9">
    <location>
        <begin position="438"/>
        <end position="494"/>
    </location>
</feature>
<evidence type="ECO:0000256" key="2">
    <source>
        <dbReference type="ARBA" id="ARBA00008034"/>
    </source>
</evidence>
<feature type="transmembrane region" description="Helical" evidence="10">
    <location>
        <begin position="211"/>
        <end position="228"/>
    </location>
</feature>
<dbReference type="eggNOG" id="COG1108">
    <property type="taxonomic scope" value="Bacteria"/>
</dbReference>
<dbReference type="Gene3D" id="1.10.10.10">
    <property type="entry name" value="Winged helix-like DNA-binding domain superfamily/Winged helix DNA-binding domain"/>
    <property type="match status" value="1"/>
</dbReference>
<dbReference type="CDD" id="cd06550">
    <property type="entry name" value="TM_ABC_iron-siderophores_like"/>
    <property type="match status" value="1"/>
</dbReference>
<feature type="transmembrane region" description="Helical" evidence="10">
    <location>
        <begin position="170"/>
        <end position="190"/>
    </location>
</feature>
<dbReference type="HOGENOM" id="CLU_028808_0_2_0"/>
<feature type="transmembrane region" description="Helical" evidence="10">
    <location>
        <begin position="113"/>
        <end position="132"/>
    </location>
</feature>
<organism evidence="12 13">
    <name type="scientific">Isosphaera pallida (strain ATCC 43644 / DSM 9630 / IS1B)</name>
    <dbReference type="NCBI Taxonomy" id="575540"/>
    <lineage>
        <taxon>Bacteria</taxon>
        <taxon>Pseudomonadati</taxon>
        <taxon>Planctomycetota</taxon>
        <taxon>Planctomycetia</taxon>
        <taxon>Isosphaerales</taxon>
        <taxon>Isosphaeraceae</taxon>
        <taxon>Isosphaera</taxon>
    </lineage>
</organism>
<dbReference type="InterPro" id="IPR001367">
    <property type="entry name" value="Fe_dep_repressor"/>
</dbReference>
<dbReference type="InterPro" id="IPR022689">
    <property type="entry name" value="Iron_dep_repressor"/>
</dbReference>
<dbReference type="Gene3D" id="1.10.3470.10">
    <property type="entry name" value="ABC transporter involved in vitamin B12 uptake, BtuC"/>
    <property type="match status" value="1"/>
</dbReference>
<dbReference type="GO" id="GO:0055085">
    <property type="term" value="P:transmembrane transport"/>
    <property type="evidence" value="ECO:0007669"/>
    <property type="project" value="InterPro"/>
</dbReference>
<keyword evidence="4" id="KW-1003">Cell membrane</keyword>
<dbReference type="InterPro" id="IPR001626">
    <property type="entry name" value="ABC_TroCD"/>
</dbReference>
<evidence type="ECO:0000256" key="7">
    <source>
        <dbReference type="ARBA" id="ARBA00023136"/>
    </source>
</evidence>
<evidence type="ECO:0000256" key="1">
    <source>
        <dbReference type="ARBA" id="ARBA00004651"/>
    </source>
</evidence>
<keyword evidence="13" id="KW-1185">Reference proteome</keyword>
<evidence type="ECO:0000259" key="11">
    <source>
        <dbReference type="Pfam" id="PF02742"/>
    </source>
</evidence>
<comment type="similarity">
    <text evidence="2 8">Belongs to the ABC-3 integral membrane protein family.</text>
</comment>
<evidence type="ECO:0000256" key="5">
    <source>
        <dbReference type="ARBA" id="ARBA00022692"/>
    </source>
</evidence>
<evidence type="ECO:0000256" key="10">
    <source>
        <dbReference type="SAM" id="Phobius"/>
    </source>
</evidence>
<protein>
    <submittedName>
        <fullName evidence="12">ABC-3 protein</fullName>
    </submittedName>
</protein>
<dbReference type="InterPro" id="IPR036390">
    <property type="entry name" value="WH_DNA-bd_sf"/>
</dbReference>
<dbReference type="GO" id="GO:0046914">
    <property type="term" value="F:transition metal ion binding"/>
    <property type="evidence" value="ECO:0007669"/>
    <property type="project" value="InterPro"/>
</dbReference>
<feature type="transmembrane region" description="Helical" evidence="10">
    <location>
        <begin position="55"/>
        <end position="75"/>
    </location>
</feature>
<evidence type="ECO:0000313" key="13">
    <source>
        <dbReference type="Proteomes" id="UP000008631"/>
    </source>
</evidence>
<evidence type="ECO:0000256" key="3">
    <source>
        <dbReference type="ARBA" id="ARBA00022448"/>
    </source>
</evidence>
<dbReference type="Pfam" id="PF00950">
    <property type="entry name" value="ABC-3"/>
    <property type="match status" value="2"/>
</dbReference>
<dbReference type="GO" id="GO:0003700">
    <property type="term" value="F:DNA-binding transcription factor activity"/>
    <property type="evidence" value="ECO:0007669"/>
    <property type="project" value="InterPro"/>
</dbReference>
<reference evidence="12 13" key="2">
    <citation type="journal article" date="2011" name="Stand. Genomic Sci.">
        <title>Complete genome sequence of Isosphaera pallida type strain (IS1B).</title>
        <authorList>
            <consortium name="US DOE Joint Genome Institute (JGI-PGF)"/>
            <person name="Goker M."/>
            <person name="Cleland D."/>
            <person name="Saunders E."/>
            <person name="Lapidus A."/>
            <person name="Nolan M."/>
            <person name="Lucas S."/>
            <person name="Hammon N."/>
            <person name="Deshpande S."/>
            <person name="Cheng J.F."/>
            <person name="Tapia R."/>
            <person name="Han C."/>
            <person name="Goodwin L."/>
            <person name="Pitluck S."/>
            <person name="Liolios K."/>
            <person name="Pagani I."/>
            <person name="Ivanova N."/>
            <person name="Mavromatis K."/>
            <person name="Pati A."/>
            <person name="Chen A."/>
            <person name="Palaniappan K."/>
            <person name="Land M."/>
            <person name="Hauser L."/>
            <person name="Chang Y.J."/>
            <person name="Jeffries C.D."/>
            <person name="Detter J.C."/>
            <person name="Beck B."/>
            <person name="Woyke T."/>
            <person name="Bristow J."/>
            <person name="Eisen J.A."/>
            <person name="Markowitz V."/>
            <person name="Hugenholtz P."/>
            <person name="Kyrpides N.C."/>
            <person name="Klenk H.P."/>
        </authorList>
    </citation>
    <scope>NUCLEOTIDE SEQUENCE [LARGE SCALE GENOMIC DNA]</scope>
    <source>
        <strain evidence="13">ATCC 43644 / DSM 9630 / IS1B</strain>
    </source>
</reference>
<dbReference type="Pfam" id="PF02742">
    <property type="entry name" value="Fe_dep_repr_C"/>
    <property type="match status" value="1"/>
</dbReference>
<dbReference type="InterPro" id="IPR037294">
    <property type="entry name" value="ABC_BtuC-like"/>
</dbReference>
<feature type="domain" description="Iron dependent repressor metal binding and dimerisation" evidence="11">
    <location>
        <begin position="380"/>
        <end position="450"/>
    </location>
</feature>
<dbReference type="SUPFAM" id="SSF47979">
    <property type="entry name" value="Iron-dependent repressor protein, dimerization domain"/>
    <property type="match status" value="1"/>
</dbReference>
<feature type="compositionally biased region" description="Polar residues" evidence="9">
    <location>
        <begin position="462"/>
        <end position="477"/>
    </location>
</feature>
<dbReference type="eggNOG" id="COG1321">
    <property type="taxonomic scope" value="Bacteria"/>
</dbReference>
<keyword evidence="7 10" id="KW-0472">Membrane</keyword>
<dbReference type="GO" id="GO:0043190">
    <property type="term" value="C:ATP-binding cassette (ABC) transporter complex"/>
    <property type="evidence" value="ECO:0007669"/>
    <property type="project" value="InterPro"/>
</dbReference>
<dbReference type="InterPro" id="IPR036421">
    <property type="entry name" value="Fe_dep_repressor_sf"/>
</dbReference>
<comment type="subcellular location">
    <subcellularLocation>
        <location evidence="1 8">Cell membrane</location>
        <topology evidence="1 8">Multi-pass membrane protein</topology>
    </subcellularLocation>
</comment>
<dbReference type="PANTHER" id="PTHR30477">
    <property type="entry name" value="ABC-TRANSPORTER METAL-BINDING PROTEIN"/>
    <property type="match status" value="1"/>
</dbReference>
<dbReference type="KEGG" id="ipa:Isop_1060"/>
<keyword evidence="3 8" id="KW-0813">Transport</keyword>
<accession>E8R461</accession>
<keyword evidence="6 10" id="KW-1133">Transmembrane helix</keyword>
<dbReference type="InterPro" id="IPR036388">
    <property type="entry name" value="WH-like_DNA-bd_sf"/>
</dbReference>
<dbReference type="RefSeq" id="WP_013563937.1">
    <property type="nucleotide sequence ID" value="NC_014962.1"/>
</dbReference>
<evidence type="ECO:0000256" key="6">
    <source>
        <dbReference type="ARBA" id="ARBA00022989"/>
    </source>
</evidence>
<dbReference type="SUPFAM" id="SSF46785">
    <property type="entry name" value="Winged helix' DNA-binding domain"/>
    <property type="match status" value="1"/>
</dbReference>
<dbReference type="GO" id="GO:0010043">
    <property type="term" value="P:response to zinc ion"/>
    <property type="evidence" value="ECO:0007669"/>
    <property type="project" value="TreeGrafter"/>
</dbReference>
<dbReference type="SMART" id="SM00529">
    <property type="entry name" value="HTH_DTXR"/>
    <property type="match status" value="1"/>
</dbReference>
<dbReference type="AlphaFoldDB" id="E8R461"/>
<evidence type="ECO:0000256" key="4">
    <source>
        <dbReference type="ARBA" id="ARBA00022475"/>
    </source>
</evidence>
<feature type="transmembrane region" description="Helical" evidence="10">
    <location>
        <begin position="81"/>
        <end position="101"/>
    </location>
</feature>
<evidence type="ECO:0000256" key="9">
    <source>
        <dbReference type="SAM" id="MobiDB-lite"/>
    </source>
</evidence>
<name>E8R461_ISOPI</name>
<feature type="transmembrane region" description="Helical" evidence="10">
    <location>
        <begin position="27"/>
        <end position="50"/>
    </location>
</feature>
<dbReference type="GO" id="GO:0046983">
    <property type="term" value="F:protein dimerization activity"/>
    <property type="evidence" value="ECO:0007669"/>
    <property type="project" value="InterPro"/>
</dbReference>
<dbReference type="InParanoid" id="E8R461"/>
<feature type="transmembrane region" description="Helical" evidence="10">
    <location>
        <begin position="258"/>
        <end position="279"/>
    </location>
</feature>
<keyword evidence="5 8" id="KW-0812">Transmembrane</keyword>
<dbReference type="SUPFAM" id="SSF81345">
    <property type="entry name" value="ABC transporter involved in vitamin B12 uptake, BtuC"/>
    <property type="match status" value="1"/>
</dbReference>
<gene>
    <name evidence="12" type="ordered locus">Isop_1060</name>
</gene>
<dbReference type="Proteomes" id="UP000008631">
    <property type="component" value="Chromosome"/>
</dbReference>
<evidence type="ECO:0000256" key="8">
    <source>
        <dbReference type="RuleBase" id="RU003943"/>
    </source>
</evidence>
<reference key="1">
    <citation type="submission" date="2010-11" db="EMBL/GenBank/DDBJ databases">
        <title>The complete sequence of chromosome of Isophaera pallida ATCC 43644.</title>
        <authorList>
            <consortium name="US DOE Joint Genome Institute (JGI-PGF)"/>
            <person name="Lucas S."/>
            <person name="Copeland A."/>
            <person name="Lapidus A."/>
            <person name="Bruce D."/>
            <person name="Goodwin L."/>
            <person name="Pitluck S."/>
            <person name="Kyrpides N."/>
            <person name="Mavromatis K."/>
            <person name="Pagani I."/>
            <person name="Ivanova N."/>
            <person name="Saunders E."/>
            <person name="Brettin T."/>
            <person name="Detter J.C."/>
            <person name="Han C."/>
            <person name="Tapia R."/>
            <person name="Land M."/>
            <person name="Hauser L."/>
            <person name="Markowitz V."/>
            <person name="Cheng J.-F."/>
            <person name="Hugenholtz P."/>
            <person name="Woyke T."/>
            <person name="Wu D."/>
            <person name="Eisen J.A."/>
        </authorList>
    </citation>
    <scope>NUCLEOTIDE SEQUENCE</scope>
    <source>
        <strain>ATCC 43644</strain>
    </source>
</reference>
<evidence type="ECO:0000313" key="12">
    <source>
        <dbReference type="EMBL" id="ADV61648.1"/>
    </source>
</evidence>
<dbReference type="PANTHER" id="PTHR30477:SF8">
    <property type="entry name" value="METAL TRANSPORT SYSTEM MEMBRANE PROTEIN CT_070-RELATED"/>
    <property type="match status" value="1"/>
</dbReference>
<dbReference type="EMBL" id="CP002353">
    <property type="protein sequence ID" value="ADV61648.1"/>
    <property type="molecule type" value="Genomic_DNA"/>
</dbReference>
<feature type="transmembrane region" description="Helical" evidence="10">
    <location>
        <begin position="291"/>
        <end position="312"/>
    </location>
</feature>
<dbReference type="STRING" id="575540.Isop_1060"/>
<proteinExistence type="inferred from homology"/>
<dbReference type="OrthoDB" id="9788905at2"/>
<sequence>MTFGNATWSALAQGDGTNWWDIDPITVAWTLAVALTVNLSCAILGCFLVVRRMSLLGDAISHAVLPGLVVAFLLAGRIASGPMFIGATLAGLFTAWASRALASTGRVRDDASLGIVFTTMFALGVVLIHAYADNVDLDPGCVLYGSIELTSLERISLPWPGGGTWSVPRALFAPLLALCATLILVSRAWNELVWTSFDPGHAAAAGLNVERIHRAFLVVTAATTVASFEAVGSILVVAMLIVPAACARLLTSRLEMMIILACFVGAFSAVGGFVLAAALDTNMAGMTAGVAGGFFALAVVGSPSQGVVARVWRRVRLAARIADEDVLAWLYRADERGRIARVSELPDRATAGGSALRNALGRLIRQGQVRRGEGDALHLTQGGREAGEAQVRAHRLWESYLDRHFDLPLDHLHDPAEEAEHYLGPDLQRQILAELGSGSIDADPHGATIPLEPGLQPDRRSTVPQKFQSSAGESEPSSVELPDESNLPKATSSP</sequence>